<name>A0A9X3S1C8_9ACTN</name>
<dbReference type="GO" id="GO:0004016">
    <property type="term" value="F:adenylate cyclase activity"/>
    <property type="evidence" value="ECO:0007669"/>
    <property type="project" value="TreeGrafter"/>
</dbReference>
<evidence type="ECO:0000256" key="2">
    <source>
        <dbReference type="ARBA" id="ARBA00022840"/>
    </source>
</evidence>
<dbReference type="Gene3D" id="1.25.40.10">
    <property type="entry name" value="Tetratricopeptide repeat domain"/>
    <property type="match status" value="1"/>
</dbReference>
<dbReference type="SMART" id="SM00421">
    <property type="entry name" value="HTH_LUXR"/>
    <property type="match status" value="1"/>
</dbReference>
<dbReference type="Pfam" id="PF13191">
    <property type="entry name" value="AAA_16"/>
    <property type="match status" value="1"/>
</dbReference>
<dbReference type="GO" id="GO:0005737">
    <property type="term" value="C:cytoplasm"/>
    <property type="evidence" value="ECO:0007669"/>
    <property type="project" value="TreeGrafter"/>
</dbReference>
<sequence>MTPGEDRGEESNVAYAAVRRNGRVFCVRPEGFQSLLERDSELEALRGACERAAAGSGGLALIEGAAGAGKTALMDAAAVAAEDAGLLVLRARGAELERAFGFGVVRQLFEPALRRDLFTGAARLAAPVLGLELGAELSDDPFAARHGLYWLTANLAAERPLALLVDDAHWADTASIGTLAHLANRLQGIGVALIVAARAEDASPVLEALRAHASLAIGVHPLGETAAAAVVRAIAPSADAALCHACHTATGGNPFLLRELARSLAGDSAERRPIGALARALRADDPAAAAQSPASVTREFAARLQRLGDAAERLARAAAVLGGGVSLRRAATLAELDDATAAAAADALIAGGVLRGAHPLEFLHPLIGAAVYAGIGPAARSRDHGRAAHLLAREAESPERVAAQLLRCPPSGDPWAFEQLTAAARLAGAGGAADAVATYLQRALDEPAPPERRAEVLLGLARAEANFAAGRAVAHLRELLEGEVEVEGRFAATMLLAGLLGQTGQAPAAADVLEQQFGAFAERPDLRGPAEAALANIARIDPATRRRADAVIARMRARVLQGERDPAVLGTIAAELAMAGEPAAEVAAVAERAVVGVDASSTTATDWSWYNAVRSLVIAERYETALHALDLAFERHRERAAVLDVGGVLIFRAELYVHSGDLVNAEVDARSLHEIATVYGWPLGLGMAVAALGEVLIERGELVEAERAVFDGSYNLAAAALPHVYMTLWVLRVRGLLRIAQGRLEEAAVELRECGRRALAMDHLNPAVLVWRAHLAVVLHRLGDHQEEAEALIEEELERARGFGGRRALGIALCAAAQVTSDLDLLREAVATLDGSAAILETARAYLALGAALRGEGDIDAAKGALRHAVDLAHRSGARAIEEAALAELRATGARPRRRLTTGAGALTPSERRIAELAAGGQQNREIAEALFVTTATVEYHLRNAYRKLEINSRTQLTNVLLPAMRVGSAT</sequence>
<dbReference type="RefSeq" id="WP_270040048.1">
    <property type="nucleotide sequence ID" value="NZ_JAPDOD010000008.1"/>
</dbReference>
<dbReference type="GO" id="GO:0005524">
    <property type="term" value="F:ATP binding"/>
    <property type="evidence" value="ECO:0007669"/>
    <property type="project" value="UniProtKB-KW"/>
</dbReference>
<dbReference type="InterPro" id="IPR011990">
    <property type="entry name" value="TPR-like_helical_dom_sf"/>
</dbReference>
<dbReference type="InterPro" id="IPR016032">
    <property type="entry name" value="Sig_transdc_resp-reg_C-effctor"/>
</dbReference>
<proteinExistence type="predicted"/>
<dbReference type="GO" id="GO:0006355">
    <property type="term" value="P:regulation of DNA-templated transcription"/>
    <property type="evidence" value="ECO:0007669"/>
    <property type="project" value="InterPro"/>
</dbReference>
<comment type="caution">
    <text evidence="4">The sequence shown here is derived from an EMBL/GenBank/DDBJ whole genome shotgun (WGS) entry which is preliminary data.</text>
</comment>
<dbReference type="PANTHER" id="PTHR16305">
    <property type="entry name" value="TESTICULAR SOLUBLE ADENYLYL CYCLASE"/>
    <property type="match status" value="1"/>
</dbReference>
<evidence type="ECO:0000313" key="5">
    <source>
        <dbReference type="Proteomes" id="UP001149140"/>
    </source>
</evidence>
<dbReference type="InterPro" id="IPR041664">
    <property type="entry name" value="AAA_16"/>
</dbReference>
<keyword evidence="2" id="KW-0067">ATP-binding</keyword>
<dbReference type="InterPro" id="IPR036388">
    <property type="entry name" value="WH-like_DNA-bd_sf"/>
</dbReference>
<dbReference type="PROSITE" id="PS50043">
    <property type="entry name" value="HTH_LUXR_2"/>
    <property type="match status" value="1"/>
</dbReference>
<dbReference type="Proteomes" id="UP001149140">
    <property type="component" value="Unassembled WGS sequence"/>
</dbReference>
<protein>
    <submittedName>
        <fullName evidence="4">AAA family ATPase</fullName>
    </submittedName>
</protein>
<dbReference type="SUPFAM" id="SSF46894">
    <property type="entry name" value="C-terminal effector domain of the bipartite response regulators"/>
    <property type="match status" value="1"/>
</dbReference>
<keyword evidence="1" id="KW-0547">Nucleotide-binding</keyword>
<evidence type="ECO:0000256" key="1">
    <source>
        <dbReference type="ARBA" id="ARBA00022741"/>
    </source>
</evidence>
<dbReference type="PANTHER" id="PTHR16305:SF35">
    <property type="entry name" value="TRANSCRIPTIONAL ACTIVATOR DOMAIN"/>
    <property type="match status" value="1"/>
</dbReference>
<dbReference type="AlphaFoldDB" id="A0A9X3S1C8"/>
<dbReference type="GO" id="GO:0003677">
    <property type="term" value="F:DNA binding"/>
    <property type="evidence" value="ECO:0007669"/>
    <property type="project" value="InterPro"/>
</dbReference>
<dbReference type="EMBL" id="JAPDOD010000008">
    <property type="protein sequence ID" value="MDA0160922.1"/>
    <property type="molecule type" value="Genomic_DNA"/>
</dbReference>
<dbReference type="SUPFAM" id="SSF52540">
    <property type="entry name" value="P-loop containing nucleoside triphosphate hydrolases"/>
    <property type="match status" value="1"/>
</dbReference>
<dbReference type="Gene3D" id="1.10.10.10">
    <property type="entry name" value="Winged helix-like DNA-binding domain superfamily/Winged helix DNA-binding domain"/>
    <property type="match status" value="1"/>
</dbReference>
<dbReference type="Pfam" id="PF00196">
    <property type="entry name" value="GerE"/>
    <property type="match status" value="1"/>
</dbReference>
<dbReference type="InterPro" id="IPR027417">
    <property type="entry name" value="P-loop_NTPase"/>
</dbReference>
<evidence type="ECO:0000313" key="4">
    <source>
        <dbReference type="EMBL" id="MDA0160922.1"/>
    </source>
</evidence>
<evidence type="ECO:0000259" key="3">
    <source>
        <dbReference type="PROSITE" id="PS50043"/>
    </source>
</evidence>
<feature type="domain" description="HTH luxR-type" evidence="3">
    <location>
        <begin position="900"/>
        <end position="966"/>
    </location>
</feature>
<dbReference type="PROSITE" id="PS00622">
    <property type="entry name" value="HTH_LUXR_1"/>
    <property type="match status" value="1"/>
</dbReference>
<gene>
    <name evidence="4" type="ORF">OM076_11650</name>
</gene>
<dbReference type="SUPFAM" id="SSF48452">
    <property type="entry name" value="TPR-like"/>
    <property type="match status" value="1"/>
</dbReference>
<dbReference type="PRINTS" id="PR00038">
    <property type="entry name" value="HTHLUXR"/>
</dbReference>
<dbReference type="CDD" id="cd06170">
    <property type="entry name" value="LuxR_C_like"/>
    <property type="match status" value="1"/>
</dbReference>
<reference evidence="4" key="1">
    <citation type="submission" date="2022-10" db="EMBL/GenBank/DDBJ databases">
        <title>The WGS of Solirubrobacter ginsenosidimutans DSM 21036.</title>
        <authorList>
            <person name="Jiang Z."/>
        </authorList>
    </citation>
    <scope>NUCLEOTIDE SEQUENCE</scope>
    <source>
        <strain evidence="4">DSM 21036</strain>
    </source>
</reference>
<dbReference type="InterPro" id="IPR000792">
    <property type="entry name" value="Tscrpt_reg_LuxR_C"/>
</dbReference>
<accession>A0A9X3S1C8</accession>
<organism evidence="4 5">
    <name type="scientific">Solirubrobacter ginsenosidimutans</name>
    <dbReference type="NCBI Taxonomy" id="490573"/>
    <lineage>
        <taxon>Bacteria</taxon>
        <taxon>Bacillati</taxon>
        <taxon>Actinomycetota</taxon>
        <taxon>Thermoleophilia</taxon>
        <taxon>Solirubrobacterales</taxon>
        <taxon>Solirubrobacteraceae</taxon>
        <taxon>Solirubrobacter</taxon>
    </lineage>
</organism>
<keyword evidence="5" id="KW-1185">Reference proteome</keyword>